<dbReference type="RefSeq" id="WP_035808963.1">
    <property type="nucleotide sequence ID" value="NZ_CCSE01000001.1"/>
</dbReference>
<keyword evidence="9" id="KW-0175">Coiled coil</keyword>
<reference evidence="10 11" key="1">
    <citation type="submission" date="2014-07" db="EMBL/GenBank/DDBJ databases">
        <authorList>
            <person name="Urmite Genomes Urmite Genomes"/>
        </authorList>
    </citation>
    <scope>NUCLEOTIDE SEQUENCE [LARGE SCALE GENOMIC DNA]</scope>
    <source>
        <strain evidence="10 11">13MG44_air</strain>
    </source>
</reference>
<dbReference type="Gene3D" id="3.40.630.30">
    <property type="match status" value="2"/>
</dbReference>
<keyword evidence="6" id="KW-0573">Peptidoglycan synthesis</keyword>
<dbReference type="AlphaFoldDB" id="A0A078M4U9"/>
<dbReference type="PROSITE" id="PS51191">
    <property type="entry name" value="FEMABX"/>
    <property type="match status" value="1"/>
</dbReference>
<evidence type="ECO:0000256" key="8">
    <source>
        <dbReference type="ARBA" id="ARBA00023316"/>
    </source>
</evidence>
<evidence type="ECO:0000256" key="3">
    <source>
        <dbReference type="ARBA" id="ARBA00022490"/>
    </source>
</evidence>
<dbReference type="STRING" id="1461582.BN1048_00938"/>
<comment type="similarity">
    <text evidence="2">Belongs to the FemABX family.</text>
</comment>
<feature type="coiled-coil region" evidence="9">
    <location>
        <begin position="249"/>
        <end position="303"/>
    </location>
</feature>
<dbReference type="GO" id="GO:0071555">
    <property type="term" value="P:cell wall organization"/>
    <property type="evidence" value="ECO:0007669"/>
    <property type="project" value="UniProtKB-KW"/>
</dbReference>
<dbReference type="GO" id="GO:0016755">
    <property type="term" value="F:aminoacyltransferase activity"/>
    <property type="evidence" value="ECO:0007669"/>
    <property type="project" value="InterPro"/>
</dbReference>
<dbReference type="OrthoDB" id="2173585at2"/>
<keyword evidence="7 10" id="KW-0012">Acyltransferase</keyword>
<dbReference type="InterPro" id="IPR016181">
    <property type="entry name" value="Acyl_CoA_acyltransferase"/>
</dbReference>
<dbReference type="HOGENOM" id="CLU_048411_1_0_9"/>
<dbReference type="Proteomes" id="UP000044136">
    <property type="component" value="Unassembled WGS sequence"/>
</dbReference>
<dbReference type="InterPro" id="IPR050644">
    <property type="entry name" value="PG_Glycine_Bridge_Synth"/>
</dbReference>
<name>A0A078M4U9_9STAP</name>
<dbReference type="Gene3D" id="1.20.58.90">
    <property type="match status" value="1"/>
</dbReference>
<dbReference type="GO" id="GO:0008360">
    <property type="term" value="P:regulation of cell shape"/>
    <property type="evidence" value="ECO:0007669"/>
    <property type="project" value="UniProtKB-KW"/>
</dbReference>
<protein>
    <submittedName>
        <fullName evidence="10">Aminoacyltransferase FemA</fullName>
    </submittedName>
</protein>
<dbReference type="SUPFAM" id="SSF55729">
    <property type="entry name" value="Acyl-CoA N-acyltransferases (Nat)"/>
    <property type="match status" value="2"/>
</dbReference>
<evidence type="ECO:0000256" key="7">
    <source>
        <dbReference type="ARBA" id="ARBA00023315"/>
    </source>
</evidence>
<comment type="subcellular location">
    <subcellularLocation>
        <location evidence="1">Cytoplasm</location>
    </subcellularLocation>
</comment>
<gene>
    <name evidence="10" type="primary">femA_1</name>
    <name evidence="10" type="ORF">BN1048_00938</name>
</gene>
<dbReference type="PANTHER" id="PTHR36174:SF2">
    <property type="entry name" value="AMINOACYLTRANSFERASE FEMA"/>
    <property type="match status" value="1"/>
</dbReference>
<dbReference type="GO" id="GO:0009252">
    <property type="term" value="P:peptidoglycan biosynthetic process"/>
    <property type="evidence" value="ECO:0007669"/>
    <property type="project" value="UniProtKB-KW"/>
</dbReference>
<keyword evidence="4 10" id="KW-0808">Transferase</keyword>
<keyword evidence="3" id="KW-0963">Cytoplasm</keyword>
<evidence type="ECO:0000256" key="4">
    <source>
        <dbReference type="ARBA" id="ARBA00022679"/>
    </source>
</evidence>
<accession>A0A078M4U9</accession>
<evidence type="ECO:0000256" key="5">
    <source>
        <dbReference type="ARBA" id="ARBA00022960"/>
    </source>
</evidence>
<evidence type="ECO:0000256" key="2">
    <source>
        <dbReference type="ARBA" id="ARBA00009943"/>
    </source>
</evidence>
<keyword evidence="5" id="KW-0133">Cell shape</keyword>
<dbReference type="EMBL" id="CCSE01000001">
    <property type="protein sequence ID" value="CEA00377.1"/>
    <property type="molecule type" value="Genomic_DNA"/>
</dbReference>
<evidence type="ECO:0000256" key="1">
    <source>
        <dbReference type="ARBA" id="ARBA00004496"/>
    </source>
</evidence>
<evidence type="ECO:0000313" key="11">
    <source>
        <dbReference type="Proteomes" id="UP000044136"/>
    </source>
</evidence>
<evidence type="ECO:0000313" key="10">
    <source>
        <dbReference type="EMBL" id="CEA00377.1"/>
    </source>
</evidence>
<sequence>MEVKPITEEAFKLFVQTYDGHMHYFHDELFYDYISGVNETHLLGLYDGEVLGGVSILSATSVLKKFRLFTSHTGPLLSEFTNERLKFFLEEIDKYAKKHGALQMIHSPYTVYQMRDHDGNVIEADERNNREIISLYENLGYNHHGFTKELITEELLRYQAVIDVDKPLDAILKQMDVTTRYNTRQTETMPLELKLLDEDEYDKFIDIYKETEERIGFDPVPAEKIKNLLHTLKDRMFLVLTHVNVDKYLTQLHEEREAELENIAEIEEKTANGTATKREKKRINEHKEQLASKDKRIAKMEEFKAEFGTELDLSAGMYYYNNHEMVYLFSGSYPELSFFKGTNFATWEMIKKAQELGIGRFNFFGLTGDFTEAAQDYGVYRFKRGFTPYIEELPGTFDKVFNKPVYTIAKKLGKI</sequence>
<organism evidence="10 11">
    <name type="scientific">Jeotgalicoccus saudimassiliensis</name>
    <dbReference type="NCBI Taxonomy" id="1461582"/>
    <lineage>
        <taxon>Bacteria</taxon>
        <taxon>Bacillati</taxon>
        <taxon>Bacillota</taxon>
        <taxon>Bacilli</taxon>
        <taxon>Bacillales</taxon>
        <taxon>Staphylococcaceae</taxon>
        <taxon>Jeotgalicoccus</taxon>
    </lineage>
</organism>
<keyword evidence="8" id="KW-0961">Cell wall biogenesis/degradation</keyword>
<dbReference type="Pfam" id="PF02388">
    <property type="entry name" value="FemAB"/>
    <property type="match status" value="1"/>
</dbReference>
<dbReference type="InterPro" id="IPR003447">
    <property type="entry name" value="FEMABX"/>
</dbReference>
<proteinExistence type="inferred from homology"/>
<dbReference type="GO" id="GO:0005737">
    <property type="term" value="C:cytoplasm"/>
    <property type="evidence" value="ECO:0007669"/>
    <property type="project" value="UniProtKB-SubCell"/>
</dbReference>
<dbReference type="PANTHER" id="PTHR36174">
    <property type="entry name" value="LIPID II:GLYCINE GLYCYLTRANSFERASE"/>
    <property type="match status" value="1"/>
</dbReference>
<evidence type="ECO:0000256" key="9">
    <source>
        <dbReference type="SAM" id="Coils"/>
    </source>
</evidence>
<evidence type="ECO:0000256" key="6">
    <source>
        <dbReference type="ARBA" id="ARBA00022984"/>
    </source>
</evidence>
<dbReference type="eggNOG" id="COG2348">
    <property type="taxonomic scope" value="Bacteria"/>
</dbReference>
<keyword evidence="11" id="KW-1185">Reference proteome</keyword>